<evidence type="ECO:0000256" key="1">
    <source>
        <dbReference type="SAM" id="SignalP"/>
    </source>
</evidence>
<evidence type="ECO:0008006" key="4">
    <source>
        <dbReference type="Google" id="ProtNLM"/>
    </source>
</evidence>
<keyword evidence="3" id="KW-1185">Reference proteome</keyword>
<comment type="caution">
    <text evidence="2">The sequence shown here is derived from an EMBL/GenBank/DDBJ whole genome shotgun (WGS) entry which is preliminary data.</text>
</comment>
<dbReference type="OrthoDB" id="9911581at2"/>
<gene>
    <name evidence="2" type="ORF">EOE66_14110</name>
</gene>
<feature type="chain" id="PRO_5019207708" description="Outer membrane protein beta-barrel domain-containing protein" evidence="1">
    <location>
        <begin position="35"/>
        <end position="285"/>
    </location>
</feature>
<feature type="signal peptide" evidence="1">
    <location>
        <begin position="1"/>
        <end position="34"/>
    </location>
</feature>
<accession>A0A437REX0</accession>
<keyword evidence="1" id="KW-0732">Signal</keyword>
<dbReference type="Proteomes" id="UP000285575">
    <property type="component" value="Unassembled WGS sequence"/>
</dbReference>
<organism evidence="2 3">
    <name type="scientific">Rubrivivax rivuli</name>
    <dbReference type="NCBI Taxonomy" id="1862385"/>
    <lineage>
        <taxon>Bacteria</taxon>
        <taxon>Pseudomonadati</taxon>
        <taxon>Pseudomonadota</taxon>
        <taxon>Betaproteobacteria</taxon>
        <taxon>Burkholderiales</taxon>
        <taxon>Sphaerotilaceae</taxon>
        <taxon>Rubrivivax</taxon>
    </lineage>
</organism>
<sequence>MNHRSTPPLRRPALATQLAAWGLATMACTAPVCAQAFEVPAARSGPRNLFDIGLWQATQDHRVQAGLRNSTFSGGLGEAFSLESDFGLRRKSDITTLGYTRLIGLAWHLSVDRLENERRATTATQRNLLIFGQTVPAGTVVSPTQRFSYTSVAGGLALLQRGDTEFGVRFGGGSVRDRVRYQLPSASYQSNLLNADLLPLLGLFFSARPAATLHVDARVDHLRERSSRSTHLRAGLRWQPSPYIGVEAAYWRLSGTSTPDDDIFGGNEEGRYQLSGPRVAVRLAF</sequence>
<dbReference type="PROSITE" id="PS51257">
    <property type="entry name" value="PROKAR_LIPOPROTEIN"/>
    <property type="match status" value="1"/>
</dbReference>
<reference evidence="2 3" key="1">
    <citation type="submission" date="2019-01" db="EMBL/GenBank/DDBJ databases">
        <authorList>
            <person name="Chen W.-M."/>
        </authorList>
    </citation>
    <scope>NUCLEOTIDE SEQUENCE [LARGE SCALE GENOMIC DNA]</scope>
    <source>
        <strain evidence="2 3">KYPY4</strain>
    </source>
</reference>
<protein>
    <recommendedName>
        <fullName evidence="4">Outer membrane protein beta-barrel domain-containing protein</fullName>
    </recommendedName>
</protein>
<evidence type="ECO:0000313" key="2">
    <source>
        <dbReference type="EMBL" id="RVU45272.1"/>
    </source>
</evidence>
<dbReference type="AlphaFoldDB" id="A0A437REX0"/>
<dbReference type="EMBL" id="SACR01000004">
    <property type="protein sequence ID" value="RVU45272.1"/>
    <property type="molecule type" value="Genomic_DNA"/>
</dbReference>
<evidence type="ECO:0000313" key="3">
    <source>
        <dbReference type="Proteomes" id="UP000285575"/>
    </source>
</evidence>
<name>A0A437REX0_9BURK</name>
<dbReference type="RefSeq" id="WP_128229371.1">
    <property type="nucleotide sequence ID" value="NZ_SACR01000004.1"/>
</dbReference>
<proteinExistence type="predicted"/>